<keyword evidence="1" id="KW-1133">Transmembrane helix</keyword>
<reference evidence="3" key="1">
    <citation type="submission" date="2016-10" db="EMBL/GenBank/DDBJ databases">
        <authorList>
            <person name="Varghese N."/>
            <person name="Submissions S."/>
        </authorList>
    </citation>
    <scope>NUCLEOTIDE SEQUENCE [LARGE SCALE GENOMIC DNA]</scope>
    <source>
        <strain evidence="3">DSM 14807</strain>
    </source>
</reference>
<keyword evidence="1" id="KW-0812">Transmembrane</keyword>
<dbReference type="Proteomes" id="UP000199537">
    <property type="component" value="Unassembled WGS sequence"/>
</dbReference>
<feature type="transmembrane region" description="Helical" evidence="1">
    <location>
        <begin position="34"/>
        <end position="52"/>
    </location>
</feature>
<organism evidence="2 3">
    <name type="scientific">Thermoflavifilum thermophilum</name>
    <dbReference type="NCBI Taxonomy" id="1393122"/>
    <lineage>
        <taxon>Bacteria</taxon>
        <taxon>Pseudomonadati</taxon>
        <taxon>Bacteroidota</taxon>
        <taxon>Chitinophagia</taxon>
        <taxon>Chitinophagales</taxon>
        <taxon>Chitinophagaceae</taxon>
        <taxon>Thermoflavifilum</taxon>
    </lineage>
</organism>
<accession>A0A1I7MXW8</accession>
<keyword evidence="3" id="KW-1185">Reference proteome</keyword>
<evidence type="ECO:0000313" key="2">
    <source>
        <dbReference type="EMBL" id="SFV27277.1"/>
    </source>
</evidence>
<gene>
    <name evidence="2" type="ORF">SAMN05660895_0080</name>
</gene>
<feature type="transmembrane region" description="Helical" evidence="1">
    <location>
        <begin position="268"/>
        <end position="287"/>
    </location>
</feature>
<feature type="transmembrane region" description="Helical" evidence="1">
    <location>
        <begin position="159"/>
        <end position="177"/>
    </location>
</feature>
<proteinExistence type="predicted"/>
<keyword evidence="1" id="KW-0472">Membrane</keyword>
<feature type="transmembrane region" description="Helical" evidence="1">
    <location>
        <begin position="221"/>
        <end position="247"/>
    </location>
</feature>
<dbReference type="STRING" id="1393122.SAMN05660895_0080"/>
<feature type="transmembrane region" description="Helical" evidence="1">
    <location>
        <begin position="131"/>
        <end position="147"/>
    </location>
</feature>
<evidence type="ECO:0000256" key="1">
    <source>
        <dbReference type="SAM" id="Phobius"/>
    </source>
</evidence>
<dbReference type="AlphaFoldDB" id="A0A1I7MXW8"/>
<feature type="transmembrane region" description="Helical" evidence="1">
    <location>
        <begin position="351"/>
        <end position="371"/>
    </location>
</feature>
<feature type="transmembrane region" description="Helical" evidence="1">
    <location>
        <begin position="383"/>
        <end position="407"/>
    </location>
</feature>
<evidence type="ECO:0000313" key="3">
    <source>
        <dbReference type="Proteomes" id="UP000199537"/>
    </source>
</evidence>
<feature type="transmembrane region" description="Helical" evidence="1">
    <location>
        <begin position="6"/>
        <end position="22"/>
    </location>
</feature>
<dbReference type="RefSeq" id="WP_143103908.1">
    <property type="nucleotide sequence ID" value="NZ_FPCJ01000001.1"/>
</dbReference>
<dbReference type="EMBL" id="FPCJ01000001">
    <property type="protein sequence ID" value="SFV27277.1"/>
    <property type="molecule type" value="Genomic_DNA"/>
</dbReference>
<dbReference type="OrthoDB" id="652386at2"/>
<name>A0A1I7MXW8_9BACT</name>
<protein>
    <submittedName>
        <fullName evidence="2">Uncharacterized protein</fullName>
    </submittedName>
</protein>
<sequence>MLWTLGLGLIYLVLACVWMSGWKRLRPAGMATGSLILLFLSRVAMAWVYGWIHERYYTGFNDSWRYFNRAVELVNWWHRDSQDLSQYIRMRLDYLLFHDFFGVYHTFWQSSGNYVMMLLQMLFNVFSGSSYYVNCIFFSVLTFPGWLRYMQLYRVTTGMSARASLLWFHLPGVWFWFSGMHKDALLFLCLSLLGYHTHQLLEKGFTSSVKTTFRLSDGIWILLSLTGILLLKNFLLLVVLPAWLAWVCSIYLKNKWPYRWQRFTSGRLFACCLAGWLVIGFVFIWAFRLHPLQVVVERQQAFYRVGVELGAHSVLAPIPLMSNGISVLKALPHAWWRVLALPNPSPLHPTLQIAVQANNLLFLALVIVGVWRYGRTWPRAHPWLLFTCWLAVIYLLLIGYTVCIAGAMVRYRALAEFFLSAPGIQALSKRYFKKNKI</sequence>